<sequence length="474" mass="55073">MIYRAILLLFSLPCLAGAQQIAISEPIVLRNDISYDLLGEMGEHTLVFRNMISTFEVVAFNKAMKESWTKELELDRRLPKVIDVVPDKSHFTIIYQFKDRSNTILKAHRYGPGANLVDSVMIQNLGSLFYTPNFIAARSEDRSKSLLFFIEKQDLLRAVCFDNNTMERLWHTSILPQDFNFYQDFLDILVDNDGNMTIVTEKNNYRAKREDHYFEFFHYRGSTGLLTNFQVPMPELLTYDVSFSVDPLNRQIVGAGLFSEKNLGRGDGYFYLSFDPRRPESRVLATNPFDEEFLVNLLGKDADRAKGLPESMVREVVLRQDGGVLMIGERARTFERNSASVRGNYYDPSGRFSVDYYYDELFAISIHPDGRQHWATVMHKKQYSQDDDGIYSSFFLFKTASSLRFLFNDEIKYENTVSEYVLTGNGRFVRNSLLSTENLKLRLRFRDAMQLDGNALVIPSERRNRLRLVKMWYD</sequence>
<accession>A0A5C6RLR8</accession>
<dbReference type="RefSeq" id="WP_147167772.1">
    <property type="nucleotide sequence ID" value="NZ_VOOR01000022.1"/>
</dbReference>
<keyword evidence="3" id="KW-1185">Reference proteome</keyword>
<reference evidence="2 3" key="1">
    <citation type="submission" date="2019-08" db="EMBL/GenBank/DDBJ databases">
        <title>Genome of Phaeodactylibacter luteus.</title>
        <authorList>
            <person name="Bowman J.P."/>
        </authorList>
    </citation>
    <scope>NUCLEOTIDE SEQUENCE [LARGE SCALE GENOMIC DNA]</scope>
    <source>
        <strain evidence="2 3">KCTC 42180</strain>
    </source>
</reference>
<feature type="chain" id="PRO_5023050299" description="6-bladed beta-propeller" evidence="1">
    <location>
        <begin position="17"/>
        <end position="474"/>
    </location>
</feature>
<keyword evidence="1" id="KW-0732">Signal</keyword>
<evidence type="ECO:0000313" key="2">
    <source>
        <dbReference type="EMBL" id="TXB62904.1"/>
    </source>
</evidence>
<name>A0A5C6RLR8_9BACT</name>
<evidence type="ECO:0000256" key="1">
    <source>
        <dbReference type="SAM" id="SignalP"/>
    </source>
</evidence>
<protein>
    <recommendedName>
        <fullName evidence="4">6-bladed beta-propeller</fullName>
    </recommendedName>
</protein>
<proteinExistence type="predicted"/>
<dbReference type="OrthoDB" id="1490253at2"/>
<dbReference type="Proteomes" id="UP000321580">
    <property type="component" value="Unassembled WGS sequence"/>
</dbReference>
<gene>
    <name evidence="2" type="ORF">FRY97_11960</name>
</gene>
<feature type="signal peptide" evidence="1">
    <location>
        <begin position="1"/>
        <end position="16"/>
    </location>
</feature>
<organism evidence="2 3">
    <name type="scientific">Phaeodactylibacter luteus</name>
    <dbReference type="NCBI Taxonomy" id="1564516"/>
    <lineage>
        <taxon>Bacteria</taxon>
        <taxon>Pseudomonadati</taxon>
        <taxon>Bacteroidota</taxon>
        <taxon>Saprospiria</taxon>
        <taxon>Saprospirales</taxon>
        <taxon>Haliscomenobacteraceae</taxon>
        <taxon>Phaeodactylibacter</taxon>
    </lineage>
</organism>
<dbReference type="AlphaFoldDB" id="A0A5C6RLR8"/>
<evidence type="ECO:0000313" key="3">
    <source>
        <dbReference type="Proteomes" id="UP000321580"/>
    </source>
</evidence>
<evidence type="ECO:0008006" key="4">
    <source>
        <dbReference type="Google" id="ProtNLM"/>
    </source>
</evidence>
<comment type="caution">
    <text evidence="2">The sequence shown here is derived from an EMBL/GenBank/DDBJ whole genome shotgun (WGS) entry which is preliminary data.</text>
</comment>
<dbReference type="EMBL" id="VOOR01000022">
    <property type="protein sequence ID" value="TXB62904.1"/>
    <property type="molecule type" value="Genomic_DNA"/>
</dbReference>